<dbReference type="GeneID" id="8437574"/>
<feature type="repeat" description="ANK" evidence="3">
    <location>
        <begin position="771"/>
        <end position="803"/>
    </location>
</feature>
<dbReference type="SUPFAM" id="SSF48403">
    <property type="entry name" value="Ankyrin repeat"/>
    <property type="match status" value="2"/>
</dbReference>
<proteinExistence type="predicted"/>
<accession>C4JHV1</accession>
<dbReference type="PROSITE" id="PS50088">
    <property type="entry name" value="ANK_REPEAT"/>
    <property type="match status" value="13"/>
</dbReference>
<dbReference type="InterPro" id="IPR031350">
    <property type="entry name" value="Goodbye_dom"/>
</dbReference>
<dbReference type="EMBL" id="CH476615">
    <property type="protein sequence ID" value="EEP77938.1"/>
    <property type="molecule type" value="Genomic_DNA"/>
</dbReference>
<sequence length="1306" mass="145052">MKSADPFFGITTDVGESWKTAISRYEDATSTKITSLTLARSVDDILAEVQDRETRFKERRHDGSKTDRFRTLLHKSLKPLERLCEIVTQSGSSVFPPGVVIFTASVNIVSADYDKVVEFFEDVNFYLNTLKVLETKVPPIKELKNAITEVLTSVLMLCGIFAKYVKMKRFAKALRSLGSDADDELAAAYGHFRKAVEQEAAIVRNATLVAVEQLKMETDEKSALILDGTKQVYSYLRDQGQEEDQERENILKGLSSLTFDGKQRDKFAEHYDGTRESVLRSDGFQRWLQGDQNSTLWCYGIHPSLSTIFRKTYIFVDALDECPETNRNIFLRLLKDLEPVARLFFTSRPNITPPVTFTGITRIEISTTKSEIETYLASEIKKNDRLARFITKDPKLKQEIIESVSQKAAGMFLLAYFQIRGLGKQNSLRGVRRAISAMPTGIYDTYKAAISRIEKEGEENCEAVKRALSYIYCAKRPLTVDELVQALAVELEDTDLDEDAAPETDFLLSASAGLIRIDEKRNVISLVHHTLQEFFEANPEHLLPDLEAEFGRLCLTYLSFDVFEDGPSTDGERLKQRLQHYQFYDYASRNWGYHTTELQIDEQTDIVIPYLENSQKLSSSIQVLHLTSYRKKNWYDRFPRHFGPLHVGAYWNLKHIVRSFLEAGFEVNSQDSYGNTALQVAAKNGHREMVQLLLENGANLNLQNRSGETALYWAARSGHRETVEFLVVKGANVLSDHEGWTALSWAIVGGHVEVVKVLLDKSAEFGAERDGKHKALFLAAEEGHDKLVQVLLDSGADVDARDHFGSTALDFAVSVGNEPTVRVLLQNKVNVNLEDGYQNSALHWAVPYPSIMQLLLNEGADPQAKNNRNQSALCWTAQGGSVEVARMLIAAGAGVNTQDYLGVTPLHRAALRGSKAMAWLLLENGADPNLKDDDGWTALHGAALQKHETLVGILLDKVDNGKAILEWVSLQARGKKQQALLAKTIATKMQGSTVVTGLREAVQESQIGRLQVILEKGADVNGQDPGGWTALMMAAESGYTDAVRFLLEEGADANIRECGQRTALWYAINRVHEPAITLLIEYGADVNASVYGVTPTMLAIERGSMAIVKLLLDAGANMDAQDYHGQTALHISALNGQGEILKLLAEKGADLTIVDDIGRSPLMLAVNKHQNGLVKLLLETGAGVEAKAQDGSTALHLATFLGHDSMVELLLQKGADVNAKTRDNLTALHIATLSGFGTIEKLLLTSGANTQEEVRWSEIWKDKPDRGCEYDTERKTLTQLLYEFGPKRGLDFVKEDTKVGIPLSSG</sequence>
<dbReference type="PROSITE" id="PS50297">
    <property type="entry name" value="ANK_REP_REGION"/>
    <property type="match status" value="12"/>
</dbReference>
<feature type="repeat" description="ANK" evidence="3">
    <location>
        <begin position="738"/>
        <end position="770"/>
    </location>
</feature>
<feature type="repeat" description="ANK" evidence="3">
    <location>
        <begin position="1026"/>
        <end position="1058"/>
    </location>
</feature>
<dbReference type="KEGG" id="ure:UREG_02787"/>
<name>C4JHV1_UNCRE</name>
<evidence type="ECO:0000313" key="7">
    <source>
        <dbReference type="Proteomes" id="UP000002058"/>
    </source>
</evidence>
<feature type="repeat" description="ANK" evidence="3">
    <location>
        <begin position="868"/>
        <end position="900"/>
    </location>
</feature>
<dbReference type="Pfam" id="PF22939">
    <property type="entry name" value="WHD_GPIID"/>
    <property type="match status" value="1"/>
</dbReference>
<dbReference type="VEuPathDB" id="FungiDB:UREG_02787"/>
<dbReference type="InterPro" id="IPR002110">
    <property type="entry name" value="Ankyrin_rpt"/>
</dbReference>
<dbReference type="InterPro" id="IPR054471">
    <property type="entry name" value="GPIID_WHD"/>
</dbReference>
<dbReference type="PANTHER" id="PTHR24198">
    <property type="entry name" value="ANKYRIN REPEAT AND PROTEIN KINASE DOMAIN-CONTAINING PROTEIN"/>
    <property type="match status" value="1"/>
</dbReference>
<keyword evidence="7" id="KW-1185">Reference proteome</keyword>
<organism evidence="6 7">
    <name type="scientific">Uncinocarpus reesii (strain UAMH 1704)</name>
    <dbReference type="NCBI Taxonomy" id="336963"/>
    <lineage>
        <taxon>Eukaryota</taxon>
        <taxon>Fungi</taxon>
        <taxon>Dikarya</taxon>
        <taxon>Ascomycota</taxon>
        <taxon>Pezizomycotina</taxon>
        <taxon>Eurotiomycetes</taxon>
        <taxon>Eurotiomycetidae</taxon>
        <taxon>Onygenales</taxon>
        <taxon>Onygenaceae</taxon>
        <taxon>Uncinocarpus</taxon>
    </lineage>
</organism>
<feature type="repeat" description="ANK" evidence="3">
    <location>
        <begin position="1223"/>
        <end position="1255"/>
    </location>
</feature>
<dbReference type="OMA" id="YICTRID"/>
<dbReference type="PANTHER" id="PTHR24198:SF165">
    <property type="entry name" value="ANKYRIN REPEAT-CONTAINING PROTEIN-RELATED"/>
    <property type="match status" value="1"/>
</dbReference>
<keyword evidence="1" id="KW-0677">Repeat</keyword>
<evidence type="ECO:0000259" key="5">
    <source>
        <dbReference type="Pfam" id="PF22939"/>
    </source>
</evidence>
<dbReference type="eggNOG" id="KOG4177">
    <property type="taxonomic scope" value="Eukaryota"/>
</dbReference>
<gene>
    <name evidence="6" type="ORF">UREG_02787</name>
</gene>
<feature type="repeat" description="ANK" evidence="3">
    <location>
        <begin position="901"/>
        <end position="933"/>
    </location>
</feature>
<feature type="repeat" description="ANK" evidence="3">
    <location>
        <begin position="1091"/>
        <end position="1123"/>
    </location>
</feature>
<feature type="repeat" description="ANK" evidence="3">
    <location>
        <begin position="673"/>
        <end position="705"/>
    </location>
</feature>
<feature type="domain" description="GPI inositol-deacylase winged helix" evidence="5">
    <location>
        <begin position="463"/>
        <end position="550"/>
    </location>
</feature>
<keyword evidence="2 3" id="KW-0040">ANK repeat</keyword>
<dbReference type="Gene3D" id="1.25.40.20">
    <property type="entry name" value="Ankyrin repeat-containing domain"/>
    <property type="match status" value="6"/>
</dbReference>
<feature type="repeat" description="ANK" evidence="3">
    <location>
        <begin position="1124"/>
        <end position="1156"/>
    </location>
</feature>
<dbReference type="SMART" id="SM00248">
    <property type="entry name" value="ANK"/>
    <property type="match status" value="17"/>
</dbReference>
<evidence type="ECO:0000259" key="4">
    <source>
        <dbReference type="Pfam" id="PF17109"/>
    </source>
</evidence>
<feature type="domain" description="Fungal STAND N-terminal Goodbye" evidence="4">
    <location>
        <begin position="18"/>
        <end position="130"/>
    </location>
</feature>
<dbReference type="Pfam" id="PF00023">
    <property type="entry name" value="Ank"/>
    <property type="match status" value="1"/>
</dbReference>
<dbReference type="OrthoDB" id="5416940at2759"/>
<feature type="repeat" description="ANK" evidence="3">
    <location>
        <begin position="1190"/>
        <end position="1222"/>
    </location>
</feature>
<dbReference type="RefSeq" id="XP_002543271.1">
    <property type="nucleotide sequence ID" value="XM_002543225.1"/>
</dbReference>
<dbReference type="Proteomes" id="UP000002058">
    <property type="component" value="Unassembled WGS sequence"/>
</dbReference>
<evidence type="ECO:0000256" key="1">
    <source>
        <dbReference type="ARBA" id="ARBA00022737"/>
    </source>
</evidence>
<dbReference type="HOGENOM" id="CLU_000288_34_23_1"/>
<protein>
    <submittedName>
        <fullName evidence="6">Uncharacterized protein</fullName>
    </submittedName>
</protein>
<dbReference type="Pfam" id="PF17109">
    <property type="entry name" value="Goodbye"/>
    <property type="match status" value="1"/>
</dbReference>
<evidence type="ECO:0000256" key="3">
    <source>
        <dbReference type="PROSITE-ProRule" id="PRU00023"/>
    </source>
</evidence>
<feature type="repeat" description="ANK" evidence="3">
    <location>
        <begin position="1157"/>
        <end position="1189"/>
    </location>
</feature>
<feature type="repeat" description="ANK" evidence="3">
    <location>
        <begin position="706"/>
        <end position="738"/>
    </location>
</feature>
<evidence type="ECO:0000313" key="6">
    <source>
        <dbReference type="EMBL" id="EEP77938.1"/>
    </source>
</evidence>
<dbReference type="Pfam" id="PF12796">
    <property type="entry name" value="Ank_2"/>
    <property type="match status" value="6"/>
</dbReference>
<reference evidence="7" key="1">
    <citation type="journal article" date="2009" name="Genome Res.">
        <title>Comparative genomic analyses of the human fungal pathogens Coccidioides and their relatives.</title>
        <authorList>
            <person name="Sharpton T.J."/>
            <person name="Stajich J.E."/>
            <person name="Rounsley S.D."/>
            <person name="Gardner M.J."/>
            <person name="Wortman J.R."/>
            <person name="Jordar V.S."/>
            <person name="Maiti R."/>
            <person name="Kodira C.D."/>
            <person name="Neafsey D.E."/>
            <person name="Zeng Q."/>
            <person name="Hung C.-Y."/>
            <person name="McMahan C."/>
            <person name="Muszewska A."/>
            <person name="Grynberg M."/>
            <person name="Mandel M.A."/>
            <person name="Kellner E.M."/>
            <person name="Barker B.M."/>
            <person name="Galgiani J.N."/>
            <person name="Orbach M.J."/>
            <person name="Kirkland T.N."/>
            <person name="Cole G.T."/>
            <person name="Henn M.R."/>
            <person name="Birren B.W."/>
            <person name="Taylor J.W."/>
        </authorList>
    </citation>
    <scope>NUCLEOTIDE SEQUENCE [LARGE SCALE GENOMIC DNA]</scope>
    <source>
        <strain evidence="7">UAMH 1704</strain>
    </source>
</reference>
<dbReference type="InterPro" id="IPR036770">
    <property type="entry name" value="Ankyrin_rpt-contain_sf"/>
</dbReference>
<evidence type="ECO:0000256" key="2">
    <source>
        <dbReference type="ARBA" id="ARBA00023043"/>
    </source>
</evidence>
<feature type="repeat" description="ANK" evidence="3">
    <location>
        <begin position="804"/>
        <end position="836"/>
    </location>
</feature>
<dbReference type="InParanoid" id="C4JHV1"/>
<dbReference type="PRINTS" id="PR01415">
    <property type="entry name" value="ANKYRIN"/>
</dbReference>